<dbReference type="Proteomes" id="UP000887575">
    <property type="component" value="Unassembled WGS sequence"/>
</dbReference>
<keyword evidence="2" id="KW-1185">Reference proteome</keyword>
<reference evidence="3" key="1">
    <citation type="submission" date="2024-02" db="UniProtKB">
        <authorList>
            <consortium name="WormBaseParasite"/>
        </authorList>
    </citation>
    <scope>IDENTIFICATION</scope>
</reference>
<feature type="signal peptide" evidence="1">
    <location>
        <begin position="1"/>
        <end position="16"/>
    </location>
</feature>
<organism evidence="2 3">
    <name type="scientific">Mesorhabditis belari</name>
    <dbReference type="NCBI Taxonomy" id="2138241"/>
    <lineage>
        <taxon>Eukaryota</taxon>
        <taxon>Metazoa</taxon>
        <taxon>Ecdysozoa</taxon>
        <taxon>Nematoda</taxon>
        <taxon>Chromadorea</taxon>
        <taxon>Rhabditida</taxon>
        <taxon>Rhabditina</taxon>
        <taxon>Rhabditomorpha</taxon>
        <taxon>Rhabditoidea</taxon>
        <taxon>Rhabditidae</taxon>
        <taxon>Mesorhabditinae</taxon>
        <taxon>Mesorhabditis</taxon>
    </lineage>
</organism>
<proteinExistence type="predicted"/>
<sequence length="177" mass="19528">MKLILGLLLFVSVASAAAVIFAAADQTNIIAKWDAGLATAAATRLNTLDQNTPLSSQTLGGSVPATQGDVHYGIYKTDTNGKTARQMFGAAWNTAWYGYIKEIGLPQMNYDPNLVIALHTNEKNRNFAYQRSYIGIASVLNGQRLCCMYQHYHNQLHHCQWTLCPEISGLLSRSIYD</sequence>
<accession>A0AAF3EKI2</accession>
<evidence type="ECO:0000256" key="1">
    <source>
        <dbReference type="SAM" id="SignalP"/>
    </source>
</evidence>
<dbReference type="WBParaSite" id="MBELARI_LOCUS14474">
    <property type="protein sequence ID" value="MBELARI_LOCUS14474"/>
    <property type="gene ID" value="MBELARI_LOCUS14474"/>
</dbReference>
<dbReference type="AlphaFoldDB" id="A0AAF3EKI2"/>
<keyword evidence="1" id="KW-0732">Signal</keyword>
<name>A0AAF3EKI2_9BILA</name>
<evidence type="ECO:0000313" key="3">
    <source>
        <dbReference type="WBParaSite" id="MBELARI_LOCUS14474"/>
    </source>
</evidence>
<feature type="chain" id="PRO_5042065724" evidence="1">
    <location>
        <begin position="17"/>
        <end position="177"/>
    </location>
</feature>
<evidence type="ECO:0000313" key="2">
    <source>
        <dbReference type="Proteomes" id="UP000887575"/>
    </source>
</evidence>
<protein>
    <submittedName>
        <fullName evidence="3">Uncharacterized protein</fullName>
    </submittedName>
</protein>